<comment type="caution">
    <text evidence="1">The sequence shown here is derived from an EMBL/GenBank/DDBJ whole genome shotgun (WGS) entry which is preliminary data.</text>
</comment>
<dbReference type="EMBL" id="CACTIH010003777">
    <property type="protein sequence ID" value="CAA2984768.1"/>
    <property type="molecule type" value="Genomic_DNA"/>
</dbReference>
<evidence type="ECO:0000313" key="2">
    <source>
        <dbReference type="Proteomes" id="UP000594638"/>
    </source>
</evidence>
<name>A0A8S0RX92_OLEEU</name>
<proteinExistence type="predicted"/>
<sequence length="112" mass="12404">MEHTLSDVGTNILDFIHTTIENDKVFYIKAVQKEPNSAQYKYDVIFMLDPISSTTDDTDEFTDKGKGISSCLSNEGTSSALTAKRSLLQSLETAVPTKKKIEQHSDGTKSKK</sequence>
<protein>
    <submittedName>
        <fullName evidence="1">Uncharacterized protein</fullName>
    </submittedName>
</protein>
<keyword evidence="2" id="KW-1185">Reference proteome</keyword>
<dbReference type="Proteomes" id="UP000594638">
    <property type="component" value="Unassembled WGS sequence"/>
</dbReference>
<reference evidence="1 2" key="1">
    <citation type="submission" date="2019-12" db="EMBL/GenBank/DDBJ databases">
        <authorList>
            <person name="Alioto T."/>
            <person name="Alioto T."/>
            <person name="Gomez Garrido J."/>
        </authorList>
    </citation>
    <scope>NUCLEOTIDE SEQUENCE [LARGE SCALE GENOMIC DNA]</scope>
</reference>
<dbReference type="AlphaFoldDB" id="A0A8S0RX92"/>
<dbReference type="Gramene" id="OE9A022991T1">
    <property type="protein sequence ID" value="OE9A022991C1"/>
    <property type="gene ID" value="OE9A022991"/>
</dbReference>
<organism evidence="1 2">
    <name type="scientific">Olea europaea subsp. europaea</name>
    <dbReference type="NCBI Taxonomy" id="158383"/>
    <lineage>
        <taxon>Eukaryota</taxon>
        <taxon>Viridiplantae</taxon>
        <taxon>Streptophyta</taxon>
        <taxon>Embryophyta</taxon>
        <taxon>Tracheophyta</taxon>
        <taxon>Spermatophyta</taxon>
        <taxon>Magnoliopsida</taxon>
        <taxon>eudicotyledons</taxon>
        <taxon>Gunneridae</taxon>
        <taxon>Pentapetalae</taxon>
        <taxon>asterids</taxon>
        <taxon>lamiids</taxon>
        <taxon>Lamiales</taxon>
        <taxon>Oleaceae</taxon>
        <taxon>Oleeae</taxon>
        <taxon>Olea</taxon>
    </lineage>
</organism>
<gene>
    <name evidence="1" type="ORF">OLEA9_A022991</name>
</gene>
<accession>A0A8S0RX92</accession>
<evidence type="ECO:0000313" key="1">
    <source>
        <dbReference type="EMBL" id="CAA2984768.1"/>
    </source>
</evidence>